<keyword evidence="2" id="KW-0690">Ribosome biogenesis</keyword>
<evidence type="ECO:0000259" key="7">
    <source>
        <dbReference type="Pfam" id="PF01782"/>
    </source>
</evidence>
<dbReference type="Gene3D" id="2.40.30.60">
    <property type="entry name" value="RimM"/>
    <property type="match status" value="1"/>
</dbReference>
<dbReference type="SUPFAM" id="SSF50346">
    <property type="entry name" value="PRC-barrel domain"/>
    <property type="match status" value="1"/>
</dbReference>
<evidence type="ECO:0000256" key="5">
    <source>
        <dbReference type="SAM" id="MobiDB-lite"/>
    </source>
</evidence>
<evidence type="ECO:0008006" key="10">
    <source>
        <dbReference type="Google" id="ProtNLM"/>
    </source>
</evidence>
<feature type="transmembrane region" description="Helical" evidence="6">
    <location>
        <begin position="46"/>
        <end position="63"/>
    </location>
</feature>
<sequence length="349" mass="38777">MTHNNSKLSQKWNHHNRIREYGRVVSCGKDVHNTGNECRRQRNTHLVVMGFGVLMGLILVAATCASSHTDKYVDHLDVRMRSVGATTKLLAHSMAMKKGTNANRLPWRQLTGRKFGRKVNVRLGGGGQRPQKCWAAEAGTESSDDNNISHETGQPDKNEAPEHRLSLYAITGAHGLKGEVKARMLTDSFLDEWDQAWLAHPRLSPRPIQVQNERETVKGGQSESIIKIAGIDSIDEAKAIVGGSIFVDADEDFGEPVEDIDDSEEVPWPEMWDHIEDASEVIGFSALQASTEQVVGEVESIIDNGIQDILVLKYYDKEGTFMVPFVEPLVPIVDVDERMIVLADIQGLF</sequence>
<name>A0A7S3ZA69_9EUKA</name>
<protein>
    <recommendedName>
        <fullName evidence="10">RimM N-terminal domain-containing protein</fullName>
    </recommendedName>
</protein>
<accession>A0A7S3ZA69</accession>
<feature type="region of interest" description="Disordered" evidence="5">
    <location>
        <begin position="126"/>
        <end position="161"/>
    </location>
</feature>
<dbReference type="InterPro" id="IPR056792">
    <property type="entry name" value="PRC_RimM"/>
</dbReference>
<evidence type="ECO:0000256" key="6">
    <source>
        <dbReference type="SAM" id="Phobius"/>
    </source>
</evidence>
<evidence type="ECO:0000259" key="8">
    <source>
        <dbReference type="Pfam" id="PF24986"/>
    </source>
</evidence>
<dbReference type="InterPro" id="IPR002676">
    <property type="entry name" value="RimM_N"/>
</dbReference>
<dbReference type="Pfam" id="PF24986">
    <property type="entry name" value="PRC_RimM"/>
    <property type="match status" value="1"/>
</dbReference>
<gene>
    <name evidence="9" type="ORF">LGLO00237_LOCUS28630</name>
</gene>
<dbReference type="InterPro" id="IPR036976">
    <property type="entry name" value="RimM_N_sf"/>
</dbReference>
<dbReference type="GO" id="GO:0043022">
    <property type="term" value="F:ribosome binding"/>
    <property type="evidence" value="ECO:0007669"/>
    <property type="project" value="InterPro"/>
</dbReference>
<organism evidence="9">
    <name type="scientific">Lotharella globosa</name>
    <dbReference type="NCBI Taxonomy" id="91324"/>
    <lineage>
        <taxon>Eukaryota</taxon>
        <taxon>Sar</taxon>
        <taxon>Rhizaria</taxon>
        <taxon>Cercozoa</taxon>
        <taxon>Chlorarachniophyceae</taxon>
        <taxon>Lotharella</taxon>
    </lineage>
</organism>
<dbReference type="PANTHER" id="PTHR33692">
    <property type="entry name" value="RIBOSOME MATURATION FACTOR RIMM"/>
    <property type="match status" value="1"/>
</dbReference>
<feature type="domain" description="Ribosome maturation factor RimM PRC barrel" evidence="8">
    <location>
        <begin position="280"/>
        <end position="345"/>
    </location>
</feature>
<dbReference type="SUPFAM" id="SSF50447">
    <property type="entry name" value="Translation proteins"/>
    <property type="match status" value="1"/>
</dbReference>
<keyword evidence="4" id="KW-0143">Chaperone</keyword>
<keyword evidence="6" id="KW-0472">Membrane</keyword>
<proteinExistence type="inferred from homology"/>
<evidence type="ECO:0000313" key="9">
    <source>
        <dbReference type="EMBL" id="CAE0676851.1"/>
    </source>
</evidence>
<evidence type="ECO:0000256" key="4">
    <source>
        <dbReference type="ARBA" id="ARBA00023186"/>
    </source>
</evidence>
<evidence type="ECO:0000256" key="1">
    <source>
        <dbReference type="ARBA" id="ARBA00022490"/>
    </source>
</evidence>
<dbReference type="GO" id="GO:0005840">
    <property type="term" value="C:ribosome"/>
    <property type="evidence" value="ECO:0007669"/>
    <property type="project" value="InterPro"/>
</dbReference>
<evidence type="ECO:0000256" key="3">
    <source>
        <dbReference type="ARBA" id="ARBA00022552"/>
    </source>
</evidence>
<reference evidence="9" key="1">
    <citation type="submission" date="2021-01" db="EMBL/GenBank/DDBJ databases">
        <authorList>
            <person name="Corre E."/>
            <person name="Pelletier E."/>
            <person name="Niang G."/>
            <person name="Scheremetjew M."/>
            <person name="Finn R."/>
            <person name="Kale V."/>
            <person name="Holt S."/>
            <person name="Cochrane G."/>
            <person name="Meng A."/>
            <person name="Brown T."/>
            <person name="Cohen L."/>
        </authorList>
    </citation>
    <scope>NUCLEOTIDE SEQUENCE</scope>
    <source>
        <strain evidence="9">CCCM811</strain>
    </source>
</reference>
<keyword evidence="3" id="KW-0698">rRNA processing</keyword>
<keyword evidence="6" id="KW-1133">Transmembrane helix</keyword>
<keyword evidence="6" id="KW-0812">Transmembrane</keyword>
<dbReference type="AlphaFoldDB" id="A0A7S3ZA69"/>
<keyword evidence="1" id="KW-0963">Cytoplasm</keyword>
<dbReference type="GO" id="GO:0006364">
    <property type="term" value="P:rRNA processing"/>
    <property type="evidence" value="ECO:0007669"/>
    <property type="project" value="UniProtKB-KW"/>
</dbReference>
<dbReference type="Pfam" id="PF01782">
    <property type="entry name" value="RimM"/>
    <property type="match status" value="1"/>
</dbReference>
<dbReference type="InterPro" id="IPR011033">
    <property type="entry name" value="PRC_barrel-like_sf"/>
</dbReference>
<evidence type="ECO:0000256" key="2">
    <source>
        <dbReference type="ARBA" id="ARBA00022517"/>
    </source>
</evidence>
<dbReference type="Gene3D" id="2.30.30.240">
    <property type="entry name" value="PRC-barrel domain"/>
    <property type="match status" value="1"/>
</dbReference>
<feature type="domain" description="RimM N-terminal" evidence="7">
    <location>
        <begin position="170"/>
        <end position="250"/>
    </location>
</feature>
<dbReference type="InterPro" id="IPR009000">
    <property type="entry name" value="Transl_B-barrel_sf"/>
</dbReference>
<dbReference type="PANTHER" id="PTHR33692:SF1">
    <property type="entry name" value="RIBOSOME MATURATION FACTOR RIMM"/>
    <property type="match status" value="1"/>
</dbReference>
<dbReference type="EMBL" id="HBIV01040387">
    <property type="protein sequence ID" value="CAE0676851.1"/>
    <property type="molecule type" value="Transcribed_RNA"/>
</dbReference>
<dbReference type="HAMAP" id="MF_00014">
    <property type="entry name" value="Ribosome_mat_RimM"/>
    <property type="match status" value="1"/>
</dbReference>
<dbReference type="InterPro" id="IPR011961">
    <property type="entry name" value="RimM"/>
</dbReference>